<reference evidence="1" key="1">
    <citation type="submission" date="2014-09" db="EMBL/GenBank/DDBJ databases">
        <authorList>
            <person name="Magalhaes I.L.F."/>
            <person name="Oliveira U."/>
            <person name="Santos F.R."/>
            <person name="Vidigal T.H.D.A."/>
            <person name="Brescovit A.D."/>
            <person name="Santos A.J."/>
        </authorList>
    </citation>
    <scope>NUCLEOTIDE SEQUENCE</scope>
    <source>
        <tissue evidence="1">Shoot tissue taken approximately 20 cm above the soil surface</tissue>
    </source>
</reference>
<dbReference type="EMBL" id="GBRH01238146">
    <property type="protein sequence ID" value="JAD59749.1"/>
    <property type="molecule type" value="Transcribed_RNA"/>
</dbReference>
<organism evidence="1">
    <name type="scientific">Arundo donax</name>
    <name type="common">Giant reed</name>
    <name type="synonym">Donax arundinaceus</name>
    <dbReference type="NCBI Taxonomy" id="35708"/>
    <lineage>
        <taxon>Eukaryota</taxon>
        <taxon>Viridiplantae</taxon>
        <taxon>Streptophyta</taxon>
        <taxon>Embryophyta</taxon>
        <taxon>Tracheophyta</taxon>
        <taxon>Spermatophyta</taxon>
        <taxon>Magnoliopsida</taxon>
        <taxon>Liliopsida</taxon>
        <taxon>Poales</taxon>
        <taxon>Poaceae</taxon>
        <taxon>PACMAD clade</taxon>
        <taxon>Arundinoideae</taxon>
        <taxon>Arundineae</taxon>
        <taxon>Arundo</taxon>
    </lineage>
</organism>
<protein>
    <submittedName>
        <fullName evidence="1">Uncharacterized protein</fullName>
    </submittedName>
</protein>
<accession>A0A0A9B6X5</accession>
<proteinExistence type="predicted"/>
<sequence>MYNDFCPKEEIEED</sequence>
<evidence type="ECO:0000313" key="1">
    <source>
        <dbReference type="EMBL" id="JAD59749.1"/>
    </source>
</evidence>
<name>A0A0A9B6X5_ARUDO</name>
<reference evidence="1" key="2">
    <citation type="journal article" date="2015" name="Data Brief">
        <title>Shoot transcriptome of the giant reed, Arundo donax.</title>
        <authorList>
            <person name="Barrero R.A."/>
            <person name="Guerrero F.D."/>
            <person name="Moolhuijzen P."/>
            <person name="Goolsby J.A."/>
            <person name="Tidwell J."/>
            <person name="Bellgard S.E."/>
            <person name="Bellgard M.I."/>
        </authorList>
    </citation>
    <scope>NUCLEOTIDE SEQUENCE</scope>
    <source>
        <tissue evidence="1">Shoot tissue taken approximately 20 cm above the soil surface</tissue>
    </source>
</reference>